<keyword evidence="2" id="KW-0677">Repeat</keyword>
<evidence type="ECO:0000256" key="5">
    <source>
        <dbReference type="SAM" id="MobiDB-lite"/>
    </source>
</evidence>
<evidence type="ECO:0000313" key="8">
    <source>
        <dbReference type="EMBL" id="KAK9816022.1"/>
    </source>
</evidence>
<dbReference type="PANTHER" id="PTHR32170">
    <property type="entry name" value="PROTEASOME ACTIVATOR COMPLEX SUBUNIT 4"/>
    <property type="match status" value="1"/>
</dbReference>
<keyword evidence="9" id="KW-1185">Reference proteome</keyword>
<dbReference type="GO" id="GO:0006281">
    <property type="term" value="P:DNA repair"/>
    <property type="evidence" value="ECO:0007669"/>
    <property type="project" value="UniProtKB-KW"/>
</dbReference>
<dbReference type="SUPFAM" id="SSF48371">
    <property type="entry name" value="ARM repeat"/>
    <property type="match status" value="1"/>
</dbReference>
<evidence type="ECO:0000256" key="1">
    <source>
        <dbReference type="ARBA" id="ARBA00005739"/>
    </source>
</evidence>
<dbReference type="Pfam" id="PF16507">
    <property type="entry name" value="HEAT_PSME4_mid"/>
    <property type="match status" value="2"/>
</dbReference>
<comment type="caution">
    <text evidence="8">The sequence shown here is derived from an EMBL/GenBank/DDBJ whole genome shotgun (WGS) entry which is preliminary data.</text>
</comment>
<organism evidence="8 9">
    <name type="scientific">Apatococcus lobatus</name>
    <dbReference type="NCBI Taxonomy" id="904363"/>
    <lineage>
        <taxon>Eukaryota</taxon>
        <taxon>Viridiplantae</taxon>
        <taxon>Chlorophyta</taxon>
        <taxon>core chlorophytes</taxon>
        <taxon>Trebouxiophyceae</taxon>
        <taxon>Chlorellales</taxon>
        <taxon>Chlorellaceae</taxon>
        <taxon>Apatococcus</taxon>
    </lineage>
</organism>
<dbReference type="PANTHER" id="PTHR32170:SF3">
    <property type="entry name" value="PROTEASOME ACTIVATOR COMPLEX SUBUNIT 4"/>
    <property type="match status" value="1"/>
</dbReference>
<dbReference type="Proteomes" id="UP001438707">
    <property type="component" value="Unassembled WGS sequence"/>
</dbReference>
<dbReference type="GO" id="GO:0070628">
    <property type="term" value="F:proteasome binding"/>
    <property type="evidence" value="ECO:0007669"/>
    <property type="project" value="InterPro"/>
</dbReference>
<dbReference type="InterPro" id="IPR032430">
    <property type="entry name" value="Blm10_mid"/>
</dbReference>
<evidence type="ECO:0000256" key="2">
    <source>
        <dbReference type="ARBA" id="ARBA00022737"/>
    </source>
</evidence>
<dbReference type="GO" id="GO:0005634">
    <property type="term" value="C:nucleus"/>
    <property type="evidence" value="ECO:0007669"/>
    <property type="project" value="TreeGrafter"/>
</dbReference>
<evidence type="ECO:0000313" key="9">
    <source>
        <dbReference type="Proteomes" id="UP001438707"/>
    </source>
</evidence>
<feature type="domain" description="Proteasome activator Blm10 middle HEAT repeats region" evidence="7">
    <location>
        <begin position="534"/>
        <end position="828"/>
    </location>
</feature>
<evidence type="ECO:0000259" key="7">
    <source>
        <dbReference type="Pfam" id="PF16507"/>
    </source>
</evidence>
<name>A0AAW1Q595_9CHLO</name>
<feature type="region of interest" description="Disordered" evidence="5">
    <location>
        <begin position="1606"/>
        <end position="1652"/>
    </location>
</feature>
<keyword evidence="4" id="KW-0234">DNA repair</keyword>
<dbReference type="GO" id="GO:0010499">
    <property type="term" value="P:proteasomal ubiquitin-independent protein catabolic process"/>
    <property type="evidence" value="ECO:0007669"/>
    <property type="project" value="TreeGrafter"/>
</dbReference>
<comment type="similarity">
    <text evidence="1">Belongs to the BLM10 family.</text>
</comment>
<feature type="domain" description="Proteasome activator complex subunit 4 C-terminal" evidence="6">
    <location>
        <begin position="1842"/>
        <end position="1928"/>
    </location>
</feature>
<keyword evidence="3" id="KW-0227">DNA damage</keyword>
<dbReference type="GO" id="GO:0005829">
    <property type="term" value="C:cytosol"/>
    <property type="evidence" value="ECO:0007669"/>
    <property type="project" value="TreeGrafter"/>
</dbReference>
<protein>
    <recommendedName>
        <fullName evidence="10">Proteasome activator subunit 4</fullName>
    </recommendedName>
</protein>
<gene>
    <name evidence="8" type="ORF">WJX74_007810</name>
</gene>
<dbReference type="InterPro" id="IPR035309">
    <property type="entry name" value="PSME4"/>
</dbReference>
<dbReference type="EMBL" id="JALJOS010000097">
    <property type="protein sequence ID" value="KAK9816022.1"/>
    <property type="molecule type" value="Genomic_DNA"/>
</dbReference>
<feature type="compositionally biased region" description="Low complexity" evidence="5">
    <location>
        <begin position="1641"/>
        <end position="1652"/>
    </location>
</feature>
<dbReference type="InterPro" id="IPR016024">
    <property type="entry name" value="ARM-type_fold"/>
</dbReference>
<dbReference type="GO" id="GO:0016504">
    <property type="term" value="F:peptidase activator activity"/>
    <property type="evidence" value="ECO:0007669"/>
    <property type="project" value="InterPro"/>
</dbReference>
<proteinExistence type="inferred from homology"/>
<evidence type="ECO:0000256" key="3">
    <source>
        <dbReference type="ARBA" id="ARBA00022763"/>
    </source>
</evidence>
<evidence type="ECO:0000256" key="4">
    <source>
        <dbReference type="ARBA" id="ARBA00023204"/>
    </source>
</evidence>
<dbReference type="Pfam" id="PF11919">
    <property type="entry name" value="PSME4_C"/>
    <property type="match status" value="1"/>
</dbReference>
<evidence type="ECO:0008006" key="10">
    <source>
        <dbReference type="Google" id="ProtNLM"/>
    </source>
</evidence>
<feature type="domain" description="Proteasome activator Blm10 middle HEAT repeats region" evidence="7">
    <location>
        <begin position="318"/>
        <end position="518"/>
    </location>
</feature>
<dbReference type="InterPro" id="IPR021843">
    <property type="entry name" value="PSME4_C"/>
</dbReference>
<sequence length="1928" mass="209105">MKTWTVWLPENTAQEALQEEPRRFSALAKALAQDWSSNSEFPERSLKWISHINSLFPLVKESCSSDDANLAATTILDIILNSTHAAAAQMRWSGVLSNLLHTLRQKLTIAIDWRPLYELMRHTFTDPLIGMEGALVVATRRRNMFDLCHSAQRFFVPGAAAEIWGELRPIIINVHQMEAFEALGWLSVFMPTQQVKSLDGEWNSWAQDWLQLWESLAHSTMWNNTWMHLFSRLAKHDVGGAVDWANIMPRLFTHILWAFPVPVGTATAQMPFGRHAPDIVQHLMAKEAPSAYKRSAKLAVYLLGQGGADHAGSALSHLQRLVDLLEQYFHPSNGGSWTKSLASFLENFLFHLGKRIVAEQSSALQSEEKSTRRQHLTASDFDAITAMLMKPASKAQYSKDPHLMSCACYAMSQLAYLSPDQVLPLVFERFQAALTAVTATHQLVSAIHTLGLCIRPMLLANRPLRIGAAPDMMDTDTPEVPASEALVNAMNATLPGIDANDEAKTLACFRFYCSALSCMGQLEAEPQHYPLYLSEWVEELMSRIFAILHNLDSPETRTESAAAADAASTHSQSFLLHSESMFRPMAEMLMGRLPPSVAEQTIKQLARFLTTSTMPSVTSEAAVLANSAGWMHPELTAKHIIGPMLTRLESELEGVPSLSSSPAKGLSKTSEARFEWLMGVLDAAIFRATGASLTYQARLLNVLDTCFASSSKVLQQSASHLLMAILEGLLGPYPVGQYSPAHALDRSQGMPNGDAAAPPLEAWCTSSSDDTTNTNLAPQWHTSTPAEVEFAEALLTRYVDDAAAALVSEASRMGDDQAAQKERTRSLLLQIQGGLNGVHSRLPDCAPADEPTTGPKSLRMAGDVLPVGSADSREKIIAALLAAHRHVSDPIILAKLVDALGNVISRGSHEYSEFSANFSAWKNDQRAVQEPAFAAVLTQGVNNGGHGSKTIWKRRRPRWLMVERAYLHLMFRTSQAKFRWWLTVDRPKATLDIIPGPYKAAIADIMKLSMHSHRPVRESALRALDSSFKRYSCLLPACIPTALSALAKLPLPDQPLQGISSSLRPDGSLRLECLPALQQAMVDSAATSSQPEQLSASDAAQEEGMVGGAVSILSCIPSSREVCSSEELLAGLVSALMASSRFQTPRSQQAISMLGLTYCMRFMRPPALSKAQASGSDFPPAMRNVLAKLLPLSSGATDISSASSGKLHWRFVSLANTMLLLLLPPPTPHDAEQITGHFVSLLPSQLPAHRAISLAGLTYLFDLEIVKRLPANVTGACRKALQASMGDAVSFGSMLMKQLIHSHPSPNQNGSGSSRMEMGARMSVDDALTTATASLMTRHRIWPQGSGRAEAILHQHFKVPHATLIQAMGEAAPAEALTALSSPIQEALASKQDADKPRTWAAAEAFAGLIASGALFAPGPEGKSAWYSWARTLLQDAVSSAPLDLASVWSLALRFGLHGLCEKQHVSIGTLLELLAEYPKADAPTSAWVKQLRISFHAISELVANNLMGPVAPASPASQAAVQLQHSFLNHLPQLLKIPQEAVRHQLARCVARVCASALMDPLPSSDASLHPDAADLRSRCSSFLDNLISSVEADVEVITRHNQSHEAQALPNGSGNQLNSSSDQPDSSGNQPTSMEVDSQEAPAPASAAVSSSLEEAKARVGFAVQLVNRALRGGEGPVLASVLVRLLSSLIRIQEMADPNLQQLAAEAKSSMALLKYLPLPPDAMTAAVSILQQAHSAEPWFARGAALVFCQYFWFRHCFLLSDSQMDAILQLAINMLSDRKLEVAQLAALSLSGLLKALPASSVEKLRHRYLEAAKGVRPAKRVKLAGPGLGKEMSLSEKHTLVLGLRAFVLSTPYDVPDWLPSILAALSGLASTPVPVKTTVRKTLGDFKRTHEEGGIARVKQLLGSDQWDSIQDIASPASYFA</sequence>
<feature type="compositionally biased region" description="Polar residues" evidence="5">
    <location>
        <begin position="1612"/>
        <end position="1638"/>
    </location>
</feature>
<evidence type="ECO:0000259" key="6">
    <source>
        <dbReference type="Pfam" id="PF11919"/>
    </source>
</evidence>
<accession>A0AAW1Q595</accession>
<reference evidence="8 9" key="1">
    <citation type="journal article" date="2024" name="Nat. Commun.">
        <title>Phylogenomics reveals the evolutionary origins of lichenization in chlorophyte algae.</title>
        <authorList>
            <person name="Puginier C."/>
            <person name="Libourel C."/>
            <person name="Otte J."/>
            <person name="Skaloud P."/>
            <person name="Haon M."/>
            <person name="Grisel S."/>
            <person name="Petersen M."/>
            <person name="Berrin J.G."/>
            <person name="Delaux P.M."/>
            <person name="Dal Grande F."/>
            <person name="Keller J."/>
        </authorList>
    </citation>
    <scope>NUCLEOTIDE SEQUENCE [LARGE SCALE GENOMIC DNA]</scope>
    <source>
        <strain evidence="8 9">SAG 2145</strain>
    </source>
</reference>